<dbReference type="PANTHER" id="PTHR13483">
    <property type="entry name" value="BOX C_D SNORNA PROTEIN 1-RELATED"/>
    <property type="match status" value="1"/>
</dbReference>
<evidence type="ECO:0000256" key="4">
    <source>
        <dbReference type="ARBA" id="ARBA00022723"/>
    </source>
</evidence>
<dbReference type="AlphaFoldDB" id="A0A9P4H9R5"/>
<evidence type="ECO:0000256" key="3">
    <source>
        <dbReference type="ARBA" id="ARBA00022553"/>
    </source>
</evidence>
<evidence type="ECO:0000313" key="16">
    <source>
        <dbReference type="EMBL" id="KAF2030132.1"/>
    </source>
</evidence>
<comment type="similarity">
    <text evidence="9">Belongs to the BCD1 family.</text>
</comment>
<evidence type="ECO:0000256" key="6">
    <source>
        <dbReference type="ARBA" id="ARBA00022833"/>
    </source>
</evidence>
<keyword evidence="3" id="KW-0597">Phosphoprotein</keyword>
<evidence type="ECO:0000256" key="9">
    <source>
        <dbReference type="ARBA" id="ARBA00049654"/>
    </source>
</evidence>
<sequence length="406" mass="45934">MTEQTRLSDLCSICNTNVSKYRCPGCAARTCSLPCYKRHQQWAQCSGKRDPTKFVKKSQLVTPAGIDHDYNFITGIERDIDKAEQGLKASGEGHTTSLPWSHQSQKGQTNYQHLEAAGVKVIRAPKGLSRQKENKSHRSNKKKPGGGYSILWTVEWLDHHQRRLVTETSSTCQIADAQPFAPREQHKGKKRKRNVDAHVATTTSPTTQNASSSTNQDEPIQRELELNVDNKIQVISQEREHSSPRRRSPDPNVQANQEVQTKLAETHHADARHDGSSSESLGHGRYRFYLLKPRTSTSRHVLIHLTPTATLAECLKGRTVLEFPTIYVFPASLEYLAKEFMLEDEYAKVEEGEQKEFDDLIGELDPEILKRLREDEDRKGQGKERGEQVDSSAILDVLKKDFGRAL</sequence>
<dbReference type="Gene3D" id="3.30.60.190">
    <property type="match status" value="1"/>
</dbReference>
<feature type="compositionally biased region" description="Basic and acidic residues" evidence="14">
    <location>
        <begin position="237"/>
        <end position="249"/>
    </location>
</feature>
<reference evidence="16" key="1">
    <citation type="journal article" date="2020" name="Stud. Mycol.">
        <title>101 Dothideomycetes genomes: a test case for predicting lifestyles and emergence of pathogens.</title>
        <authorList>
            <person name="Haridas S."/>
            <person name="Albert R."/>
            <person name="Binder M."/>
            <person name="Bloem J."/>
            <person name="Labutti K."/>
            <person name="Salamov A."/>
            <person name="Andreopoulos B."/>
            <person name="Baker S."/>
            <person name="Barry K."/>
            <person name="Bills G."/>
            <person name="Bluhm B."/>
            <person name="Cannon C."/>
            <person name="Castanera R."/>
            <person name="Culley D."/>
            <person name="Daum C."/>
            <person name="Ezra D."/>
            <person name="Gonzalez J."/>
            <person name="Henrissat B."/>
            <person name="Kuo A."/>
            <person name="Liang C."/>
            <person name="Lipzen A."/>
            <person name="Lutzoni F."/>
            <person name="Magnuson J."/>
            <person name="Mondo S."/>
            <person name="Nolan M."/>
            <person name="Ohm R."/>
            <person name="Pangilinan J."/>
            <person name="Park H.-J."/>
            <person name="Ramirez L."/>
            <person name="Alfaro M."/>
            <person name="Sun H."/>
            <person name="Tritt A."/>
            <person name="Yoshinaga Y."/>
            <person name="Zwiers L.-H."/>
            <person name="Turgeon B."/>
            <person name="Goodwin S."/>
            <person name="Spatafora J."/>
            <person name="Crous P."/>
            <person name="Grigoriev I."/>
        </authorList>
    </citation>
    <scope>NUCLEOTIDE SEQUENCE</scope>
    <source>
        <strain evidence="16">CBS 110217</strain>
    </source>
</reference>
<comment type="subunit">
    <text evidence="10">Interacts with FBL, SNU13, NOP58, NUFIP1, RUVBL1, RUVBL2 and TAF9. Interacts (via HIT-type zinc finger) with the RUVBL1/RUVBL2 complex in the presence of ADP.</text>
</comment>
<organism evidence="16 17">
    <name type="scientific">Setomelanomma holmii</name>
    <dbReference type="NCBI Taxonomy" id="210430"/>
    <lineage>
        <taxon>Eukaryota</taxon>
        <taxon>Fungi</taxon>
        <taxon>Dikarya</taxon>
        <taxon>Ascomycota</taxon>
        <taxon>Pezizomycotina</taxon>
        <taxon>Dothideomycetes</taxon>
        <taxon>Pleosporomycetidae</taxon>
        <taxon>Pleosporales</taxon>
        <taxon>Pleosporineae</taxon>
        <taxon>Phaeosphaeriaceae</taxon>
        <taxon>Setomelanomma</taxon>
    </lineage>
</organism>
<evidence type="ECO:0000256" key="7">
    <source>
        <dbReference type="ARBA" id="ARBA00022843"/>
    </source>
</evidence>
<gene>
    <name evidence="16" type="ORF">EK21DRAFT_112241</name>
</gene>
<feature type="domain" description="HIT-type" evidence="15">
    <location>
        <begin position="11"/>
        <end position="45"/>
    </location>
</feature>
<keyword evidence="6" id="KW-0862">Zinc</keyword>
<dbReference type="GO" id="GO:0000463">
    <property type="term" value="P:maturation of LSU-rRNA from tricistronic rRNA transcript (SSU-rRNA, 5.8S rRNA, LSU-rRNA)"/>
    <property type="evidence" value="ECO:0007669"/>
    <property type="project" value="TreeGrafter"/>
</dbReference>
<keyword evidence="5 13" id="KW-0863">Zinc-finger</keyword>
<dbReference type="PANTHER" id="PTHR13483:SF11">
    <property type="entry name" value="ZINC FINGER HIT DOMAIN-CONTAINING PROTEIN 3"/>
    <property type="match status" value="1"/>
</dbReference>
<dbReference type="OrthoDB" id="272357at2759"/>
<feature type="region of interest" description="Disordered" evidence="14">
    <location>
        <begin position="87"/>
        <end position="108"/>
    </location>
</feature>
<dbReference type="SUPFAM" id="SSF144232">
    <property type="entry name" value="HIT/MYND zinc finger-like"/>
    <property type="match status" value="1"/>
</dbReference>
<keyword evidence="4" id="KW-0479">Metal-binding</keyword>
<feature type="compositionally biased region" description="Polar residues" evidence="14">
    <location>
        <begin position="200"/>
        <end position="218"/>
    </location>
</feature>
<name>A0A9P4H9R5_9PLEO</name>
<accession>A0A9P4H9R5</accession>
<protein>
    <recommendedName>
        <fullName evidence="11">Box C/D snoRNA protein 1</fullName>
    </recommendedName>
    <alternativeName>
        <fullName evidence="12">Zinc finger HIT domain-containing protein 6</fullName>
    </alternativeName>
</protein>
<feature type="region of interest" description="Disordered" evidence="14">
    <location>
        <begin position="176"/>
        <end position="258"/>
    </location>
</feature>
<dbReference type="EMBL" id="ML978193">
    <property type="protein sequence ID" value="KAF2030132.1"/>
    <property type="molecule type" value="Genomic_DNA"/>
</dbReference>
<keyword evidence="7" id="KW-0832">Ubl conjugation</keyword>
<dbReference type="InterPro" id="IPR007529">
    <property type="entry name" value="Znf_HIT"/>
</dbReference>
<dbReference type="GO" id="GO:0070761">
    <property type="term" value="C:pre-snoRNP complex"/>
    <property type="evidence" value="ECO:0007669"/>
    <property type="project" value="TreeGrafter"/>
</dbReference>
<dbReference type="GO" id="GO:0000492">
    <property type="term" value="P:box C/D snoRNP assembly"/>
    <property type="evidence" value="ECO:0007669"/>
    <property type="project" value="TreeGrafter"/>
</dbReference>
<dbReference type="InterPro" id="IPR051639">
    <property type="entry name" value="BCD1"/>
</dbReference>
<evidence type="ECO:0000256" key="12">
    <source>
        <dbReference type="ARBA" id="ARBA00077531"/>
    </source>
</evidence>
<feature type="compositionally biased region" description="Polar residues" evidence="14">
    <location>
        <begin position="93"/>
        <end position="108"/>
    </location>
</feature>
<evidence type="ECO:0000256" key="1">
    <source>
        <dbReference type="ARBA" id="ARBA00022499"/>
    </source>
</evidence>
<evidence type="ECO:0000256" key="10">
    <source>
        <dbReference type="ARBA" id="ARBA00061949"/>
    </source>
</evidence>
<dbReference type="PROSITE" id="PS51083">
    <property type="entry name" value="ZF_HIT"/>
    <property type="match status" value="1"/>
</dbReference>
<keyword evidence="17" id="KW-1185">Reference proteome</keyword>
<comment type="function">
    <text evidence="8">Required for box C/D snoRNAs accumulation involved in snoRNA processing, snoRNA transport to the nucleolus and ribosome biogenesis.</text>
</comment>
<dbReference type="InterPro" id="IPR057721">
    <property type="entry name" value="BCD1_alpha/beta"/>
</dbReference>
<evidence type="ECO:0000259" key="15">
    <source>
        <dbReference type="PROSITE" id="PS51083"/>
    </source>
</evidence>
<dbReference type="GO" id="GO:0048254">
    <property type="term" value="P:snoRNA localization"/>
    <property type="evidence" value="ECO:0007669"/>
    <property type="project" value="TreeGrafter"/>
</dbReference>
<dbReference type="Proteomes" id="UP000799777">
    <property type="component" value="Unassembled WGS sequence"/>
</dbReference>
<dbReference type="FunFam" id="3.30.60.190:FF:000001">
    <property type="entry name" value="box C/D snoRNA protein 1"/>
    <property type="match status" value="1"/>
</dbReference>
<evidence type="ECO:0000256" key="8">
    <source>
        <dbReference type="ARBA" id="ARBA00049598"/>
    </source>
</evidence>
<dbReference type="GO" id="GO:0008270">
    <property type="term" value="F:zinc ion binding"/>
    <property type="evidence" value="ECO:0007669"/>
    <property type="project" value="UniProtKB-UniRule"/>
</dbReference>
<evidence type="ECO:0000256" key="2">
    <source>
        <dbReference type="ARBA" id="ARBA00022517"/>
    </source>
</evidence>
<dbReference type="Pfam" id="PF25790">
    <property type="entry name" value="BCD1"/>
    <property type="match status" value="1"/>
</dbReference>
<dbReference type="Pfam" id="PF04438">
    <property type="entry name" value="zf-HIT"/>
    <property type="match status" value="1"/>
</dbReference>
<keyword evidence="1" id="KW-1017">Isopeptide bond</keyword>
<evidence type="ECO:0000256" key="13">
    <source>
        <dbReference type="PROSITE-ProRule" id="PRU00453"/>
    </source>
</evidence>
<dbReference type="GO" id="GO:0005634">
    <property type="term" value="C:nucleus"/>
    <property type="evidence" value="ECO:0007669"/>
    <property type="project" value="TreeGrafter"/>
</dbReference>
<evidence type="ECO:0000256" key="5">
    <source>
        <dbReference type="ARBA" id="ARBA00022771"/>
    </source>
</evidence>
<keyword evidence="2" id="KW-0690">Ribosome biogenesis</keyword>
<evidence type="ECO:0000313" key="17">
    <source>
        <dbReference type="Proteomes" id="UP000799777"/>
    </source>
</evidence>
<dbReference type="CDD" id="cd23023">
    <property type="entry name" value="zf-HIT_BCD1"/>
    <property type="match status" value="1"/>
</dbReference>
<comment type="caution">
    <text evidence="16">The sequence shown here is derived from an EMBL/GenBank/DDBJ whole genome shotgun (WGS) entry which is preliminary data.</text>
</comment>
<feature type="region of interest" description="Disordered" evidence="14">
    <location>
        <begin position="122"/>
        <end position="146"/>
    </location>
</feature>
<proteinExistence type="inferred from homology"/>
<evidence type="ECO:0000256" key="14">
    <source>
        <dbReference type="SAM" id="MobiDB-lite"/>
    </source>
</evidence>
<evidence type="ECO:0000256" key="11">
    <source>
        <dbReference type="ARBA" id="ARBA00068630"/>
    </source>
</evidence>